<dbReference type="InterPro" id="IPR001611">
    <property type="entry name" value="Leu-rich_rpt"/>
</dbReference>
<keyword evidence="3" id="KW-1185">Reference proteome</keyword>
<dbReference type="InterPro" id="IPR032675">
    <property type="entry name" value="LRR_dom_sf"/>
</dbReference>
<dbReference type="GO" id="GO:0019005">
    <property type="term" value="C:SCF ubiquitin ligase complex"/>
    <property type="evidence" value="ECO:0007669"/>
    <property type="project" value="TreeGrafter"/>
</dbReference>
<organism evidence="2 3">
    <name type="scientific">Diversispora eburnea</name>
    <dbReference type="NCBI Taxonomy" id="1213867"/>
    <lineage>
        <taxon>Eukaryota</taxon>
        <taxon>Fungi</taxon>
        <taxon>Fungi incertae sedis</taxon>
        <taxon>Mucoromycota</taxon>
        <taxon>Glomeromycotina</taxon>
        <taxon>Glomeromycetes</taxon>
        <taxon>Diversisporales</taxon>
        <taxon>Diversisporaceae</taxon>
        <taxon>Diversispora</taxon>
    </lineage>
</organism>
<evidence type="ECO:0000313" key="3">
    <source>
        <dbReference type="Proteomes" id="UP000789706"/>
    </source>
</evidence>
<comment type="caution">
    <text evidence="2">The sequence shown here is derived from an EMBL/GenBank/DDBJ whole genome shotgun (WGS) entry which is preliminary data.</text>
</comment>
<dbReference type="SUPFAM" id="SSF52047">
    <property type="entry name" value="RNI-like"/>
    <property type="match status" value="1"/>
</dbReference>
<name>A0A9N9E3T2_9GLOM</name>
<reference evidence="2" key="1">
    <citation type="submission" date="2021-06" db="EMBL/GenBank/DDBJ databases">
        <authorList>
            <person name="Kallberg Y."/>
            <person name="Tangrot J."/>
            <person name="Rosling A."/>
        </authorList>
    </citation>
    <scope>NUCLEOTIDE SEQUENCE</scope>
    <source>
        <strain evidence="2">AZ414A</strain>
    </source>
</reference>
<dbReference type="Gene3D" id="3.80.10.10">
    <property type="entry name" value="Ribonuclease Inhibitor"/>
    <property type="match status" value="1"/>
</dbReference>
<dbReference type="InterPro" id="IPR057207">
    <property type="entry name" value="FBXL15_LRR"/>
</dbReference>
<dbReference type="PANTHER" id="PTHR13318">
    <property type="entry name" value="PARTNER OF PAIRED, ISOFORM B-RELATED"/>
    <property type="match status" value="1"/>
</dbReference>
<proteinExistence type="predicted"/>
<feature type="domain" description="F-box/LRR-repeat protein 15-like leucin rich repeat" evidence="1">
    <location>
        <begin position="5"/>
        <end position="108"/>
    </location>
</feature>
<feature type="non-terminal residue" evidence="2">
    <location>
        <position position="258"/>
    </location>
</feature>
<gene>
    <name evidence="2" type="ORF">DEBURN_LOCUS11694</name>
</gene>
<dbReference type="EMBL" id="CAJVPK010007928">
    <property type="protein sequence ID" value="CAG8658679.1"/>
    <property type="molecule type" value="Genomic_DNA"/>
</dbReference>
<dbReference type="Proteomes" id="UP000789706">
    <property type="component" value="Unassembled WGS sequence"/>
</dbReference>
<dbReference type="Pfam" id="PF13516">
    <property type="entry name" value="LRR_6"/>
    <property type="match status" value="1"/>
</dbReference>
<accession>A0A9N9E3T2</accession>
<dbReference type="SMART" id="SM00367">
    <property type="entry name" value="LRR_CC"/>
    <property type="match status" value="6"/>
</dbReference>
<sequence>YQLSDKSISTIPQSCYNLEEFHFHGSKSITNQTINESGRSCPKLRCLTISSCPNITDLKAIAHSCQNLEYFDVFGYSISDESICDIIYHCQKLKYLNISGCQITKLGIYSDSNIEHLDISTCNFIPESVINESIRFYFKLQHLNLGYCNISNETIRKMICSCLNLKFLDLEGCENISEELVKWLDPSIHIENYDSTEDPPPLIPTFTDILNENRFISEFINHITLNSNTEFPALQTRLERSNLLNSLIRATHHSWQGL</sequence>
<dbReference type="Pfam" id="PF25372">
    <property type="entry name" value="DUF7885"/>
    <property type="match status" value="1"/>
</dbReference>
<evidence type="ECO:0000259" key="1">
    <source>
        <dbReference type="Pfam" id="PF25372"/>
    </source>
</evidence>
<dbReference type="AlphaFoldDB" id="A0A9N9E3T2"/>
<evidence type="ECO:0000313" key="2">
    <source>
        <dbReference type="EMBL" id="CAG8658679.1"/>
    </source>
</evidence>
<dbReference type="OrthoDB" id="550575at2759"/>
<dbReference type="InterPro" id="IPR006553">
    <property type="entry name" value="Leu-rich_rpt_Cys-con_subtyp"/>
</dbReference>
<dbReference type="GO" id="GO:0031146">
    <property type="term" value="P:SCF-dependent proteasomal ubiquitin-dependent protein catabolic process"/>
    <property type="evidence" value="ECO:0007669"/>
    <property type="project" value="TreeGrafter"/>
</dbReference>
<protein>
    <submittedName>
        <fullName evidence="2">2065_t:CDS:1</fullName>
    </submittedName>
</protein>